<evidence type="ECO:0000256" key="1">
    <source>
        <dbReference type="ARBA" id="ARBA00023015"/>
    </source>
</evidence>
<sequence length="148" mass="16238">MDDAVLALLRCYPQIYLACHVEHVRARSNAHALSARDASLLSHLDRGHGIAAAELAQHMQIRPSTLSAALARLERLGYVEREADAHDRRVHRLRLSSRGEIAMAESSVLDPQRAAALLALLAPSERERALEGLALLARAARELSKETP</sequence>
<dbReference type="PANTHER" id="PTHR33164">
    <property type="entry name" value="TRANSCRIPTIONAL REGULATOR, MARR FAMILY"/>
    <property type="match status" value="1"/>
</dbReference>
<evidence type="ECO:0000259" key="4">
    <source>
        <dbReference type="PROSITE" id="PS50995"/>
    </source>
</evidence>
<feature type="domain" description="HTH marR-type" evidence="4">
    <location>
        <begin position="1"/>
        <end position="138"/>
    </location>
</feature>
<keyword evidence="2" id="KW-0238">DNA-binding</keyword>
<accession>A0ABV9QTK7</accession>
<dbReference type="SMART" id="SM00347">
    <property type="entry name" value="HTH_MARR"/>
    <property type="match status" value="1"/>
</dbReference>
<dbReference type="Gene3D" id="1.10.10.10">
    <property type="entry name" value="Winged helix-like DNA-binding domain superfamily/Winged helix DNA-binding domain"/>
    <property type="match status" value="1"/>
</dbReference>
<dbReference type="RefSeq" id="WP_380020649.1">
    <property type="nucleotide sequence ID" value="NZ_JBHSHD010000007.1"/>
</dbReference>
<protein>
    <submittedName>
        <fullName evidence="5">MarR family winged helix-turn-helix transcriptional regulator</fullName>
    </submittedName>
</protein>
<dbReference type="Proteomes" id="UP001595886">
    <property type="component" value="Unassembled WGS sequence"/>
</dbReference>
<dbReference type="EMBL" id="JBHSHD010000007">
    <property type="protein sequence ID" value="MFC4820713.1"/>
    <property type="molecule type" value="Genomic_DNA"/>
</dbReference>
<dbReference type="PRINTS" id="PR00598">
    <property type="entry name" value="HTHMARR"/>
</dbReference>
<dbReference type="Pfam" id="PF12802">
    <property type="entry name" value="MarR_2"/>
    <property type="match status" value="1"/>
</dbReference>
<dbReference type="InterPro" id="IPR036390">
    <property type="entry name" value="WH_DNA-bd_sf"/>
</dbReference>
<dbReference type="InterPro" id="IPR039422">
    <property type="entry name" value="MarR/SlyA-like"/>
</dbReference>
<evidence type="ECO:0000313" key="5">
    <source>
        <dbReference type="EMBL" id="MFC4820713.1"/>
    </source>
</evidence>
<name>A0ABV9QTK7_9GAMM</name>
<keyword evidence="1" id="KW-0805">Transcription regulation</keyword>
<gene>
    <name evidence="5" type="ORF">ACFO6Q_10280</name>
</gene>
<dbReference type="SUPFAM" id="SSF46785">
    <property type="entry name" value="Winged helix' DNA-binding domain"/>
    <property type="match status" value="1"/>
</dbReference>
<dbReference type="PROSITE" id="PS50995">
    <property type="entry name" value="HTH_MARR_2"/>
    <property type="match status" value="1"/>
</dbReference>
<evidence type="ECO:0000256" key="2">
    <source>
        <dbReference type="ARBA" id="ARBA00023125"/>
    </source>
</evidence>
<keyword evidence="6" id="KW-1185">Reference proteome</keyword>
<keyword evidence="3" id="KW-0804">Transcription</keyword>
<dbReference type="InterPro" id="IPR036388">
    <property type="entry name" value="WH-like_DNA-bd_sf"/>
</dbReference>
<proteinExistence type="predicted"/>
<organism evidence="5 6">
    <name type="scientific">Dokdonella ginsengisoli</name>
    <dbReference type="NCBI Taxonomy" id="363846"/>
    <lineage>
        <taxon>Bacteria</taxon>
        <taxon>Pseudomonadati</taxon>
        <taxon>Pseudomonadota</taxon>
        <taxon>Gammaproteobacteria</taxon>
        <taxon>Lysobacterales</taxon>
        <taxon>Rhodanobacteraceae</taxon>
        <taxon>Dokdonella</taxon>
    </lineage>
</organism>
<dbReference type="InterPro" id="IPR023187">
    <property type="entry name" value="Tscrpt_reg_MarR-type_CS"/>
</dbReference>
<dbReference type="InterPro" id="IPR000835">
    <property type="entry name" value="HTH_MarR-typ"/>
</dbReference>
<reference evidence="6" key="1">
    <citation type="journal article" date="2019" name="Int. J. Syst. Evol. Microbiol.">
        <title>The Global Catalogue of Microorganisms (GCM) 10K type strain sequencing project: providing services to taxonomists for standard genome sequencing and annotation.</title>
        <authorList>
            <consortium name="The Broad Institute Genomics Platform"/>
            <consortium name="The Broad Institute Genome Sequencing Center for Infectious Disease"/>
            <person name="Wu L."/>
            <person name="Ma J."/>
        </authorList>
    </citation>
    <scope>NUCLEOTIDE SEQUENCE [LARGE SCALE GENOMIC DNA]</scope>
    <source>
        <strain evidence="6">CCUG 30340</strain>
    </source>
</reference>
<dbReference type="PROSITE" id="PS01117">
    <property type="entry name" value="HTH_MARR_1"/>
    <property type="match status" value="1"/>
</dbReference>
<evidence type="ECO:0000256" key="3">
    <source>
        <dbReference type="ARBA" id="ARBA00023163"/>
    </source>
</evidence>
<evidence type="ECO:0000313" key="6">
    <source>
        <dbReference type="Proteomes" id="UP001595886"/>
    </source>
</evidence>
<dbReference type="PANTHER" id="PTHR33164:SF43">
    <property type="entry name" value="HTH-TYPE TRANSCRIPTIONAL REPRESSOR YETL"/>
    <property type="match status" value="1"/>
</dbReference>
<comment type="caution">
    <text evidence="5">The sequence shown here is derived from an EMBL/GenBank/DDBJ whole genome shotgun (WGS) entry which is preliminary data.</text>
</comment>